<evidence type="ECO:0000313" key="3">
    <source>
        <dbReference type="EMBL" id="NHC14366.1"/>
    </source>
</evidence>
<evidence type="ECO:0000259" key="2">
    <source>
        <dbReference type="Pfam" id="PF00561"/>
    </source>
</evidence>
<keyword evidence="1 3" id="KW-0378">Hydrolase</keyword>
<comment type="caution">
    <text evidence="3">The sequence shown here is derived from an EMBL/GenBank/DDBJ whole genome shotgun (WGS) entry which is preliminary data.</text>
</comment>
<gene>
    <name evidence="3" type="ORF">G9H71_11310</name>
</gene>
<proteinExistence type="predicted"/>
<sequence length="294" mass="32035">MPLLLTDALSIAYADHGPPDGPAVLLLHGWPDSVRGWRSLVPELVGAGFRAVVPELRGFGETCFRSSSTLRDGTAAALVQDALDLMDALDVDRFAVVGHDWGARVAYQLCAVAPARVRSAAALALAYQPGGRFEMPSFELARPFWYQWLMYVEAGAQAVRGDPVGFAREQWSTWSPPGWWDEAEFAATATAFANPDFAAVTLNAYRTRFLADEPRDPRYDDVRGAVSGSGRIAVPTLMVQGVADACDPPESSEGLEDWFDDYERVVLDGVGHFPHREAPGAVASLVLTQLRRWA</sequence>
<reference evidence="3 4" key="1">
    <citation type="submission" date="2020-03" db="EMBL/GenBank/DDBJ databases">
        <title>Two novel Motilibacter sp.</title>
        <authorList>
            <person name="Liu S."/>
        </authorList>
    </citation>
    <scope>NUCLEOTIDE SEQUENCE [LARGE SCALE GENOMIC DNA]</scope>
    <source>
        <strain evidence="3 4">E257</strain>
    </source>
</reference>
<feature type="domain" description="AB hydrolase-1" evidence="2">
    <location>
        <begin position="22"/>
        <end position="277"/>
    </location>
</feature>
<organism evidence="3 4">
    <name type="scientific">Motilibacter deserti</name>
    <dbReference type="NCBI Taxonomy" id="2714956"/>
    <lineage>
        <taxon>Bacteria</taxon>
        <taxon>Bacillati</taxon>
        <taxon>Actinomycetota</taxon>
        <taxon>Actinomycetes</taxon>
        <taxon>Motilibacterales</taxon>
        <taxon>Motilibacteraceae</taxon>
        <taxon>Motilibacter</taxon>
    </lineage>
</organism>
<dbReference type="InterPro" id="IPR029058">
    <property type="entry name" value="AB_hydrolase_fold"/>
</dbReference>
<dbReference type="InterPro" id="IPR000073">
    <property type="entry name" value="AB_hydrolase_1"/>
</dbReference>
<dbReference type="RefSeq" id="WP_166281794.1">
    <property type="nucleotide sequence ID" value="NZ_JAANNP010000005.1"/>
</dbReference>
<protein>
    <submittedName>
        <fullName evidence="3">Alpha/beta hydrolase</fullName>
    </submittedName>
</protein>
<dbReference type="PANTHER" id="PTHR43329">
    <property type="entry name" value="EPOXIDE HYDROLASE"/>
    <property type="match status" value="1"/>
</dbReference>
<dbReference type="PRINTS" id="PR00412">
    <property type="entry name" value="EPOXHYDRLASE"/>
</dbReference>
<dbReference type="Pfam" id="PF00561">
    <property type="entry name" value="Abhydrolase_1"/>
    <property type="match status" value="1"/>
</dbReference>
<dbReference type="Gene3D" id="3.40.50.1820">
    <property type="entry name" value="alpha/beta hydrolase"/>
    <property type="match status" value="1"/>
</dbReference>
<accession>A0ABX0GTZ8</accession>
<dbReference type="Proteomes" id="UP000800981">
    <property type="component" value="Unassembled WGS sequence"/>
</dbReference>
<evidence type="ECO:0000313" key="4">
    <source>
        <dbReference type="Proteomes" id="UP000800981"/>
    </source>
</evidence>
<keyword evidence="4" id="KW-1185">Reference proteome</keyword>
<dbReference type="SUPFAM" id="SSF53474">
    <property type="entry name" value="alpha/beta-Hydrolases"/>
    <property type="match status" value="1"/>
</dbReference>
<name>A0ABX0GTZ8_9ACTN</name>
<evidence type="ECO:0000256" key="1">
    <source>
        <dbReference type="ARBA" id="ARBA00022801"/>
    </source>
</evidence>
<dbReference type="EMBL" id="JAANNP010000005">
    <property type="protein sequence ID" value="NHC14366.1"/>
    <property type="molecule type" value="Genomic_DNA"/>
</dbReference>
<dbReference type="GO" id="GO:0016787">
    <property type="term" value="F:hydrolase activity"/>
    <property type="evidence" value="ECO:0007669"/>
    <property type="project" value="UniProtKB-KW"/>
</dbReference>
<dbReference type="InterPro" id="IPR000639">
    <property type="entry name" value="Epox_hydrolase-like"/>
</dbReference>